<evidence type="ECO:0000313" key="2">
    <source>
        <dbReference type="EMBL" id="SEF98652.1"/>
    </source>
</evidence>
<dbReference type="InterPro" id="IPR044023">
    <property type="entry name" value="Ig_7"/>
</dbReference>
<dbReference type="Pfam" id="PF19081">
    <property type="entry name" value="Ig_7"/>
    <property type="match status" value="1"/>
</dbReference>
<evidence type="ECO:0000313" key="3">
    <source>
        <dbReference type="Proteomes" id="UP000236737"/>
    </source>
</evidence>
<protein>
    <submittedName>
        <fullName evidence="2">Gliding motility-associated C-terminal domain-containing protein</fullName>
    </submittedName>
</protein>
<keyword evidence="3" id="KW-1185">Reference proteome</keyword>
<evidence type="ECO:0000259" key="1">
    <source>
        <dbReference type="Pfam" id="PF19081"/>
    </source>
</evidence>
<proteinExistence type="predicted"/>
<dbReference type="OrthoDB" id="1236981at2"/>
<dbReference type="AlphaFoldDB" id="A0A1H5WGR2"/>
<dbReference type="EMBL" id="FNVP01000004">
    <property type="protein sequence ID" value="SEF98652.1"/>
    <property type="molecule type" value="Genomic_DNA"/>
</dbReference>
<sequence>MILKILFHSKSNFLHYVIIFLLFFSAINTSAQCAGSDNSITICNIPNSNNKSINLFSLLGAYTTGGIWTDNFFSGGLNLTTGILNAQIINKSGVFTYTYTVNNGIGCKDSAVITVVIGGYSGISSPNVSACSDDLSFNLFQGFNGNFLSPQSNGTWSDNDGTGALTDNFLNAAKAGLGTHSFTYTMPALGTCPAESSTVIVTVFRAPDPGIGSVLLLCDSDYLSFDTNLNLNSRLSGEDANGKWMEISGTSELSSSFDSTIDVRHIYDTFGAGAYNFVYSVLPSNPICDIKKATVTIIIEKQIDLTGAKLVVNSDICENEITTANYNVVLNQGIQKIPNGSYFVTYTISGIVEPITIISNFNNGVLRFSISRIYFPQVGIYTVGIIDVARVGSLGACISKMGSISDVLNVFPLPKIDKATLTIDPICKGFDATVKISGDTNLTEGNYSIVYNLSDSNIAVAQQAFFKVAIGTGTFVIPASLIPVVGNIRISITKITNLTTGCTNVSNITKEFGVKPLPDFANLKLDIKALCQNQPVVVSLSGLGILANITINYNLTGVNNAANQSVVVAVIAGSTSFIIPSSTLVNSGITSLVITNIIDNGGGCGSSINNGTKNFMINAIPKTPTTKDEIFCKNDKKTIAALTPSGTQFQWFNSPANTTVLSANTLLVSGNYYVKEVNAATGCESGRVSALVVINEVPAPTLNQDGQNFCGLDNPTLQSLTNNTVTNGNLFWFDDAINGNKLISTELLVNGATYYGLNFSSSTNCYSDPLAVTVSLANCDVTPDFFIPDGFSPNGDATNDTFRIPDIEFIYPDYSLEIYNRYGSLMFKGNKNKAEWDGKNSDSNMSLDGIAPNGIYFYIINFNKGNKPPKQGRLYLNR</sequence>
<dbReference type="InterPro" id="IPR026341">
    <property type="entry name" value="T9SS_type_B"/>
</dbReference>
<dbReference type="Pfam" id="PF13585">
    <property type="entry name" value="CHU_C"/>
    <property type="match status" value="1"/>
</dbReference>
<name>A0A1H5WGR2_9FLAO</name>
<dbReference type="Proteomes" id="UP000236737">
    <property type="component" value="Unassembled WGS sequence"/>
</dbReference>
<accession>A0A1H5WGR2</accession>
<dbReference type="NCBIfam" id="TIGR04131">
    <property type="entry name" value="Bac_Flav_CTERM"/>
    <property type="match status" value="1"/>
</dbReference>
<reference evidence="3" key="1">
    <citation type="submission" date="2016-10" db="EMBL/GenBank/DDBJ databases">
        <authorList>
            <person name="Varghese N."/>
            <person name="Submissions S."/>
        </authorList>
    </citation>
    <scope>NUCLEOTIDE SEQUENCE [LARGE SCALE GENOMIC DNA]</scope>
    <source>
        <strain evidence="3">CGMCC 1.9230</strain>
    </source>
</reference>
<gene>
    <name evidence="2" type="ORF">SAMN04488130_104182</name>
</gene>
<dbReference type="RefSeq" id="WP_103999548.1">
    <property type="nucleotide sequence ID" value="NZ_FNVP01000004.1"/>
</dbReference>
<organism evidence="2 3">
    <name type="scientific">Flavobacterium urumqiense</name>
    <dbReference type="NCBI Taxonomy" id="935224"/>
    <lineage>
        <taxon>Bacteria</taxon>
        <taxon>Pseudomonadati</taxon>
        <taxon>Bacteroidota</taxon>
        <taxon>Flavobacteriia</taxon>
        <taxon>Flavobacteriales</taxon>
        <taxon>Flavobacteriaceae</taxon>
        <taxon>Flavobacterium</taxon>
    </lineage>
</organism>
<feature type="domain" description="Ig-like" evidence="1">
    <location>
        <begin position="621"/>
        <end position="694"/>
    </location>
</feature>